<evidence type="ECO:0000256" key="2">
    <source>
        <dbReference type="ARBA" id="ARBA00007891"/>
    </source>
</evidence>
<dbReference type="PANTHER" id="PTHR13050:SF7">
    <property type="entry name" value="VESICLE TRANSPORT PROTEIN USE1"/>
    <property type="match status" value="1"/>
</dbReference>
<evidence type="ECO:0000256" key="1">
    <source>
        <dbReference type="ARBA" id="ARBA00004163"/>
    </source>
</evidence>
<reference evidence="13" key="2">
    <citation type="submission" date="2009-11" db="EMBL/GenBank/DDBJ databases">
        <title>The Genome Sequence of Allomyces macrogynus strain ATCC 38327.</title>
        <authorList>
            <consortium name="The Broad Institute Genome Sequencing Platform"/>
            <person name="Russ C."/>
            <person name="Cuomo C."/>
            <person name="Shea T."/>
            <person name="Young S.K."/>
            <person name="Zeng Q."/>
            <person name="Koehrsen M."/>
            <person name="Haas B."/>
            <person name="Borodovsky M."/>
            <person name="Guigo R."/>
            <person name="Alvarado L."/>
            <person name="Berlin A."/>
            <person name="Borenstein D."/>
            <person name="Chen Z."/>
            <person name="Engels R."/>
            <person name="Freedman E."/>
            <person name="Gellesch M."/>
            <person name="Goldberg J."/>
            <person name="Griggs A."/>
            <person name="Gujja S."/>
            <person name="Heiman D."/>
            <person name="Hepburn T."/>
            <person name="Howarth C."/>
            <person name="Jen D."/>
            <person name="Larson L."/>
            <person name="Lewis B."/>
            <person name="Mehta T."/>
            <person name="Park D."/>
            <person name="Pearson M."/>
            <person name="Roberts A."/>
            <person name="Saif S."/>
            <person name="Shenoy N."/>
            <person name="Sisk P."/>
            <person name="Stolte C."/>
            <person name="Sykes S."/>
            <person name="Walk T."/>
            <person name="White J."/>
            <person name="Yandava C."/>
            <person name="Burger G."/>
            <person name="Gray M.W."/>
            <person name="Holland P.W.H."/>
            <person name="King N."/>
            <person name="Lang F.B.F."/>
            <person name="Roger A.J."/>
            <person name="Ruiz-Trillo I."/>
            <person name="Lander E."/>
            <person name="Nusbaum C."/>
        </authorList>
    </citation>
    <scope>NUCLEOTIDE SEQUENCE [LARGE SCALE GENOMIC DNA]</scope>
    <source>
        <strain evidence="13">ATCC 38327</strain>
    </source>
</reference>
<evidence type="ECO:0000256" key="8">
    <source>
        <dbReference type="ARBA" id="ARBA00022989"/>
    </source>
</evidence>
<reference evidence="12 13" key="1">
    <citation type="submission" date="2009-11" db="EMBL/GenBank/DDBJ databases">
        <title>Annotation of Allomyces macrogynus ATCC 38327.</title>
        <authorList>
            <consortium name="The Broad Institute Genome Sequencing Platform"/>
            <person name="Russ C."/>
            <person name="Cuomo C."/>
            <person name="Burger G."/>
            <person name="Gray M.W."/>
            <person name="Holland P.W.H."/>
            <person name="King N."/>
            <person name="Lang F.B.F."/>
            <person name="Roger A.J."/>
            <person name="Ruiz-Trillo I."/>
            <person name="Young S.K."/>
            <person name="Zeng Q."/>
            <person name="Gargeya S."/>
            <person name="Fitzgerald M."/>
            <person name="Haas B."/>
            <person name="Abouelleil A."/>
            <person name="Alvarado L."/>
            <person name="Arachchi H.M."/>
            <person name="Berlin A."/>
            <person name="Chapman S.B."/>
            <person name="Gearin G."/>
            <person name="Goldberg J."/>
            <person name="Griggs A."/>
            <person name="Gujja S."/>
            <person name="Hansen M."/>
            <person name="Heiman D."/>
            <person name="Howarth C."/>
            <person name="Larimer J."/>
            <person name="Lui A."/>
            <person name="MacDonald P.J.P."/>
            <person name="McCowen C."/>
            <person name="Montmayeur A."/>
            <person name="Murphy C."/>
            <person name="Neiman D."/>
            <person name="Pearson M."/>
            <person name="Priest M."/>
            <person name="Roberts A."/>
            <person name="Saif S."/>
            <person name="Shea T."/>
            <person name="Sisk P."/>
            <person name="Stolte C."/>
            <person name="Sykes S."/>
            <person name="Wortman J."/>
            <person name="Nusbaum C."/>
            <person name="Birren B."/>
        </authorList>
    </citation>
    <scope>NUCLEOTIDE SEQUENCE [LARGE SCALE GENOMIC DNA]</scope>
    <source>
        <strain evidence="12 13">ATCC 38327</strain>
    </source>
</reference>
<dbReference type="Proteomes" id="UP000054350">
    <property type="component" value="Unassembled WGS sequence"/>
</dbReference>
<dbReference type="AlphaFoldDB" id="A0A0L0SEA2"/>
<keyword evidence="9 11" id="KW-0472">Membrane</keyword>
<dbReference type="VEuPathDB" id="FungiDB:AMAG_06078"/>
<comment type="subcellular location">
    <subcellularLocation>
        <location evidence="1">Endoplasmic reticulum membrane</location>
        <topology evidence="1">Single-pass type IV membrane protein</topology>
    </subcellularLocation>
</comment>
<keyword evidence="4 11" id="KW-0812">Transmembrane</keyword>
<dbReference type="GO" id="GO:0005484">
    <property type="term" value="F:SNAP receptor activity"/>
    <property type="evidence" value="ECO:0007669"/>
    <property type="project" value="TreeGrafter"/>
</dbReference>
<evidence type="ECO:0000256" key="4">
    <source>
        <dbReference type="ARBA" id="ARBA00022692"/>
    </source>
</evidence>
<evidence type="ECO:0000256" key="5">
    <source>
        <dbReference type="ARBA" id="ARBA00022824"/>
    </source>
</evidence>
<keyword evidence="5" id="KW-0256">Endoplasmic reticulum</keyword>
<evidence type="ECO:0000256" key="11">
    <source>
        <dbReference type="SAM" id="Phobius"/>
    </source>
</evidence>
<feature type="compositionally biased region" description="Low complexity" evidence="10">
    <location>
        <begin position="169"/>
        <end position="183"/>
    </location>
</feature>
<evidence type="ECO:0000313" key="12">
    <source>
        <dbReference type="EMBL" id="KNE60715.1"/>
    </source>
</evidence>
<evidence type="ECO:0000256" key="9">
    <source>
        <dbReference type="ARBA" id="ARBA00023136"/>
    </source>
</evidence>
<feature type="transmembrane region" description="Helical" evidence="11">
    <location>
        <begin position="279"/>
        <end position="302"/>
    </location>
</feature>
<dbReference type="GO" id="GO:0031201">
    <property type="term" value="C:SNARE complex"/>
    <property type="evidence" value="ECO:0007669"/>
    <property type="project" value="TreeGrafter"/>
</dbReference>
<comment type="similarity">
    <text evidence="2">Belongs to the USE1 family.</text>
</comment>
<dbReference type="EMBL" id="GG745336">
    <property type="protein sequence ID" value="KNE60715.1"/>
    <property type="molecule type" value="Genomic_DNA"/>
</dbReference>
<dbReference type="CDD" id="cd15860">
    <property type="entry name" value="SNARE_USE1"/>
    <property type="match status" value="1"/>
</dbReference>
<name>A0A0L0SEA2_ALLM3</name>
<dbReference type="InterPro" id="IPR019150">
    <property type="entry name" value="Vesicle_transport_protein_Use1"/>
</dbReference>
<dbReference type="PANTHER" id="PTHR13050">
    <property type="entry name" value="USE1-LIKE PROTEIN"/>
    <property type="match status" value="1"/>
</dbReference>
<protein>
    <recommendedName>
        <fullName evidence="14">t-SNARE coiled-coil homology domain-containing protein</fullName>
    </recommendedName>
</protein>
<sequence length="305" mass="33783">MTLAATVHPESARVADTVPAGADDVTRARINTDRRLHRLETHLSTLLDDPDKRQWLALNVADLHQVLDKLKTSLSPNDPVLVNYAERLRRLQAAVQHNKASVGLPKFEHQAFRLPNVPHADLLAQLQQQVQRNRDAHEAKRRELLDLPSDATNAPTGSAALKSIPPPTLESLASASATSTASLRQRRLPGRDTRSSPINTADSKDVSEVLQMHDKMQDELVQNLASMASVLKSNARAFSHHLQTDLQVVNDASQILANNTARMDKEADRLKQYRASSRWTTCTLVLVLLVMMGVTAGMYIVIKIF</sequence>
<keyword evidence="6" id="KW-0931">ER-Golgi transport</keyword>
<gene>
    <name evidence="12" type="ORF">AMAG_06078</name>
</gene>
<dbReference type="GO" id="GO:0015031">
    <property type="term" value="P:protein transport"/>
    <property type="evidence" value="ECO:0007669"/>
    <property type="project" value="UniProtKB-KW"/>
</dbReference>
<dbReference type="GO" id="GO:0005789">
    <property type="term" value="C:endoplasmic reticulum membrane"/>
    <property type="evidence" value="ECO:0007669"/>
    <property type="project" value="UniProtKB-SubCell"/>
</dbReference>
<evidence type="ECO:0000256" key="10">
    <source>
        <dbReference type="SAM" id="MobiDB-lite"/>
    </source>
</evidence>
<keyword evidence="13" id="KW-1185">Reference proteome</keyword>
<evidence type="ECO:0000313" key="13">
    <source>
        <dbReference type="Proteomes" id="UP000054350"/>
    </source>
</evidence>
<keyword evidence="8 11" id="KW-1133">Transmembrane helix</keyword>
<feature type="compositionally biased region" description="Basic and acidic residues" evidence="10">
    <location>
        <begin position="132"/>
        <end position="145"/>
    </location>
</feature>
<dbReference type="OrthoDB" id="4506189at2759"/>
<dbReference type="STRING" id="578462.A0A0L0SEA2"/>
<proteinExistence type="inferred from homology"/>
<dbReference type="Pfam" id="PF09753">
    <property type="entry name" value="Use1"/>
    <property type="match status" value="1"/>
</dbReference>
<organism evidence="12 13">
    <name type="scientific">Allomyces macrogynus (strain ATCC 38327)</name>
    <name type="common">Allomyces javanicus var. macrogynus</name>
    <dbReference type="NCBI Taxonomy" id="578462"/>
    <lineage>
        <taxon>Eukaryota</taxon>
        <taxon>Fungi</taxon>
        <taxon>Fungi incertae sedis</taxon>
        <taxon>Blastocladiomycota</taxon>
        <taxon>Blastocladiomycetes</taxon>
        <taxon>Blastocladiales</taxon>
        <taxon>Blastocladiaceae</taxon>
        <taxon>Allomyces</taxon>
    </lineage>
</organism>
<keyword evidence="7" id="KW-0653">Protein transport</keyword>
<accession>A0A0L0SEA2</accession>
<evidence type="ECO:0000256" key="7">
    <source>
        <dbReference type="ARBA" id="ARBA00022927"/>
    </source>
</evidence>
<feature type="region of interest" description="Disordered" evidence="10">
    <location>
        <begin position="129"/>
        <end position="202"/>
    </location>
</feature>
<keyword evidence="3" id="KW-0813">Transport</keyword>
<evidence type="ECO:0000256" key="3">
    <source>
        <dbReference type="ARBA" id="ARBA00022448"/>
    </source>
</evidence>
<evidence type="ECO:0008006" key="14">
    <source>
        <dbReference type="Google" id="ProtNLM"/>
    </source>
</evidence>
<dbReference type="GO" id="GO:0006890">
    <property type="term" value="P:retrograde vesicle-mediated transport, Golgi to endoplasmic reticulum"/>
    <property type="evidence" value="ECO:0007669"/>
    <property type="project" value="TreeGrafter"/>
</dbReference>
<evidence type="ECO:0000256" key="6">
    <source>
        <dbReference type="ARBA" id="ARBA00022892"/>
    </source>
</evidence>